<protein>
    <submittedName>
        <fullName evidence="2">Uncharacterized protein</fullName>
    </submittedName>
</protein>
<feature type="compositionally biased region" description="Polar residues" evidence="1">
    <location>
        <begin position="85"/>
        <end position="99"/>
    </location>
</feature>
<dbReference type="Proteomes" id="UP000886998">
    <property type="component" value="Unassembled WGS sequence"/>
</dbReference>
<dbReference type="AlphaFoldDB" id="A0A8X7CAY2"/>
<evidence type="ECO:0000313" key="3">
    <source>
        <dbReference type="Proteomes" id="UP000886998"/>
    </source>
</evidence>
<keyword evidence="3" id="KW-1185">Reference proteome</keyword>
<reference evidence="2" key="1">
    <citation type="submission" date="2020-08" db="EMBL/GenBank/DDBJ databases">
        <title>Multicomponent nature underlies the extraordinary mechanical properties of spider dragline silk.</title>
        <authorList>
            <person name="Kono N."/>
            <person name="Nakamura H."/>
            <person name="Mori M."/>
            <person name="Yoshida Y."/>
            <person name="Ohtoshi R."/>
            <person name="Malay A.D."/>
            <person name="Moran D.A.P."/>
            <person name="Tomita M."/>
            <person name="Numata K."/>
            <person name="Arakawa K."/>
        </authorList>
    </citation>
    <scope>NUCLEOTIDE SEQUENCE</scope>
</reference>
<accession>A0A8X7CAY2</accession>
<organism evidence="2 3">
    <name type="scientific">Trichonephila inaurata madagascariensis</name>
    <dbReference type="NCBI Taxonomy" id="2747483"/>
    <lineage>
        <taxon>Eukaryota</taxon>
        <taxon>Metazoa</taxon>
        <taxon>Ecdysozoa</taxon>
        <taxon>Arthropoda</taxon>
        <taxon>Chelicerata</taxon>
        <taxon>Arachnida</taxon>
        <taxon>Araneae</taxon>
        <taxon>Araneomorphae</taxon>
        <taxon>Entelegynae</taxon>
        <taxon>Araneoidea</taxon>
        <taxon>Nephilidae</taxon>
        <taxon>Trichonephila</taxon>
        <taxon>Trichonephila inaurata</taxon>
    </lineage>
</organism>
<feature type="region of interest" description="Disordered" evidence="1">
    <location>
        <begin position="85"/>
        <end position="124"/>
    </location>
</feature>
<comment type="caution">
    <text evidence="2">The sequence shown here is derived from an EMBL/GenBank/DDBJ whole genome shotgun (WGS) entry which is preliminary data.</text>
</comment>
<dbReference type="EMBL" id="BMAV01012766">
    <property type="protein sequence ID" value="GFY59732.1"/>
    <property type="molecule type" value="Genomic_DNA"/>
</dbReference>
<feature type="region of interest" description="Disordered" evidence="1">
    <location>
        <begin position="159"/>
        <end position="187"/>
    </location>
</feature>
<evidence type="ECO:0000313" key="2">
    <source>
        <dbReference type="EMBL" id="GFY59732.1"/>
    </source>
</evidence>
<evidence type="ECO:0000256" key="1">
    <source>
        <dbReference type="SAM" id="MobiDB-lite"/>
    </source>
</evidence>
<name>A0A8X7CAY2_9ARAC</name>
<feature type="compositionally biased region" description="Basic and acidic residues" evidence="1">
    <location>
        <begin position="100"/>
        <end position="115"/>
    </location>
</feature>
<proteinExistence type="predicted"/>
<feature type="compositionally biased region" description="Low complexity" evidence="1">
    <location>
        <begin position="169"/>
        <end position="187"/>
    </location>
</feature>
<gene>
    <name evidence="2" type="ORF">TNIN_371601</name>
</gene>
<sequence>MAPPSGPIPATIQLITQAKITPFPTQQQASGIYDPDNPCVKELLNSLYEFTDLHPQAISDFSSLSPSIIDGCPHHDFLASTPITTISDTQNNSNDNFNMETKDSLPNKHKEKSDRFTTPPSSKISKFNDIQPNFQIKLANRLNVLSQETAENLTTDSAIRNTVNPPQPNQNTLNAPTPNQNTLNAPNPNYVPSPLILRLHIVGHGKIMAFPNVFCPNPFCLQCLALRFVNNSKTV</sequence>